<name>A0A8B6DS60_MYTGA</name>
<proteinExistence type="predicted"/>
<dbReference type="OrthoDB" id="10376755at2759"/>
<evidence type="ECO:0000256" key="1">
    <source>
        <dbReference type="SAM" id="MobiDB-lite"/>
    </source>
</evidence>
<feature type="region of interest" description="Disordered" evidence="1">
    <location>
        <begin position="240"/>
        <end position="262"/>
    </location>
</feature>
<keyword evidence="3" id="KW-1185">Reference proteome</keyword>
<sequence length="294" mass="33118">MIYNLFSKGQCSLPDTLHDQYFRSYAGVSVWPFTESEGQFFTDYVTYNGIFPATFLSESPDRYDCKQNRGDYYLFKSENAILDQIENKHIFLCMKLTQIDTGKYALYYFRETATQPAGVTKGMVSTRSIGSPDPDICDICKMHPGVPGDNDFHIIVHTDDPAQIPTNPPQVPSPVPTVECGIPPECPGFYEKSQCVPIIIPTPIEIFCQFFLDNLEVPMGIKRGVPVRGERVLKELMTRHKKMKGKKGKKKGHYWKPKSGSGSVSHSAEENVCLCPKFDVLVTACEEIFGPINY</sequence>
<organism evidence="2 3">
    <name type="scientific">Mytilus galloprovincialis</name>
    <name type="common">Mediterranean mussel</name>
    <dbReference type="NCBI Taxonomy" id="29158"/>
    <lineage>
        <taxon>Eukaryota</taxon>
        <taxon>Metazoa</taxon>
        <taxon>Spiralia</taxon>
        <taxon>Lophotrochozoa</taxon>
        <taxon>Mollusca</taxon>
        <taxon>Bivalvia</taxon>
        <taxon>Autobranchia</taxon>
        <taxon>Pteriomorphia</taxon>
        <taxon>Mytilida</taxon>
        <taxon>Mytiloidea</taxon>
        <taxon>Mytilidae</taxon>
        <taxon>Mytilinae</taxon>
        <taxon>Mytilus</taxon>
    </lineage>
</organism>
<dbReference type="Proteomes" id="UP000596742">
    <property type="component" value="Unassembled WGS sequence"/>
</dbReference>
<dbReference type="AlphaFoldDB" id="A0A8B6DS60"/>
<feature type="compositionally biased region" description="Basic residues" evidence="1">
    <location>
        <begin position="240"/>
        <end position="256"/>
    </location>
</feature>
<gene>
    <name evidence="2" type="ORF">MGAL_10B071164</name>
</gene>
<dbReference type="EMBL" id="UYJE01003839">
    <property type="protein sequence ID" value="VDI22816.1"/>
    <property type="molecule type" value="Genomic_DNA"/>
</dbReference>
<protein>
    <submittedName>
        <fullName evidence="2">Uncharacterized protein</fullName>
    </submittedName>
</protein>
<accession>A0A8B6DS60</accession>
<evidence type="ECO:0000313" key="2">
    <source>
        <dbReference type="EMBL" id="VDI22816.1"/>
    </source>
</evidence>
<comment type="caution">
    <text evidence="2">The sequence shown here is derived from an EMBL/GenBank/DDBJ whole genome shotgun (WGS) entry which is preliminary data.</text>
</comment>
<reference evidence="2" key="1">
    <citation type="submission" date="2018-11" db="EMBL/GenBank/DDBJ databases">
        <authorList>
            <person name="Alioto T."/>
            <person name="Alioto T."/>
        </authorList>
    </citation>
    <scope>NUCLEOTIDE SEQUENCE</scope>
</reference>
<evidence type="ECO:0000313" key="3">
    <source>
        <dbReference type="Proteomes" id="UP000596742"/>
    </source>
</evidence>